<protein>
    <submittedName>
        <fullName evidence="2">Aldo/keto reductase</fullName>
    </submittedName>
</protein>
<feature type="domain" description="NADP-dependent oxidoreductase" evidence="1">
    <location>
        <begin position="2"/>
        <end position="277"/>
    </location>
</feature>
<dbReference type="InterPro" id="IPR023210">
    <property type="entry name" value="NADP_OxRdtase_dom"/>
</dbReference>
<gene>
    <name evidence="2" type="ORF">ETU37_10260</name>
</gene>
<dbReference type="GO" id="GO:0016491">
    <property type="term" value="F:oxidoreductase activity"/>
    <property type="evidence" value="ECO:0007669"/>
    <property type="project" value="InterPro"/>
</dbReference>
<name>A0A4Q5J1J1_9ACTN</name>
<dbReference type="PANTHER" id="PTHR43638:SF3">
    <property type="entry name" value="ALDEHYDE REDUCTASE"/>
    <property type="match status" value="1"/>
</dbReference>
<dbReference type="InterPro" id="IPR020471">
    <property type="entry name" value="AKR"/>
</dbReference>
<dbReference type="RefSeq" id="WP_129987203.1">
    <property type="nucleotide sequence ID" value="NZ_SDPU01000021.1"/>
</dbReference>
<dbReference type="PANTHER" id="PTHR43638">
    <property type="entry name" value="OXIDOREDUCTASE, ALDO/KETO REDUCTASE FAMILY PROTEIN"/>
    <property type="match status" value="1"/>
</dbReference>
<dbReference type="InterPro" id="IPR036812">
    <property type="entry name" value="NAD(P)_OxRdtase_dom_sf"/>
</dbReference>
<sequence>MTLGTWRLGEHDVRRIGFGAKRLYGDRGEVLALLRRVVELGVNHIDTATFYPSQPAPELGFNGMRTLGWANAMLREALSPYPEDLLIATKVGPVADGMARPDQLRDLVLENLRDLGRDHLDLVYLRQHGLPSIAEHLGVLVELRDEGLLRHIGLSNVRAPLVDEAVTLTPVAAVSNRYGVDFGRANDDLLRSCGERGIAFVPFFALAGEGREAGGVATTDAVRAVAARHGATEAQVRLAWTLAQGAHVLAIPGTGNPDHLVENLAAGDLALGEEDLALLG</sequence>
<proteinExistence type="predicted"/>
<dbReference type="Proteomes" id="UP000291189">
    <property type="component" value="Unassembled WGS sequence"/>
</dbReference>
<reference evidence="2 3" key="1">
    <citation type="submission" date="2019-01" db="EMBL/GenBank/DDBJ databases">
        <title>Nocardioides guangzhouensis sp. nov., an actinobacterium isolated from soil.</title>
        <authorList>
            <person name="Fu Y."/>
            <person name="Cai Y."/>
            <person name="Lin Z."/>
            <person name="Chen P."/>
        </authorList>
    </citation>
    <scope>NUCLEOTIDE SEQUENCE [LARGE SCALE GENOMIC DNA]</scope>
    <source>
        <strain evidence="2 3">NBRC 105384</strain>
    </source>
</reference>
<organism evidence="2 3">
    <name type="scientific">Nocardioides iriomotensis</name>
    <dbReference type="NCBI Taxonomy" id="715784"/>
    <lineage>
        <taxon>Bacteria</taxon>
        <taxon>Bacillati</taxon>
        <taxon>Actinomycetota</taxon>
        <taxon>Actinomycetes</taxon>
        <taxon>Propionibacteriales</taxon>
        <taxon>Nocardioidaceae</taxon>
        <taxon>Nocardioides</taxon>
    </lineage>
</organism>
<dbReference type="Pfam" id="PF00248">
    <property type="entry name" value="Aldo_ket_red"/>
    <property type="match status" value="1"/>
</dbReference>
<dbReference type="SUPFAM" id="SSF51430">
    <property type="entry name" value="NAD(P)-linked oxidoreductase"/>
    <property type="match status" value="1"/>
</dbReference>
<comment type="caution">
    <text evidence="2">The sequence shown here is derived from an EMBL/GenBank/DDBJ whole genome shotgun (WGS) entry which is preliminary data.</text>
</comment>
<keyword evidence="3" id="KW-1185">Reference proteome</keyword>
<dbReference type="AlphaFoldDB" id="A0A4Q5J1J1"/>
<accession>A0A4Q5J1J1</accession>
<dbReference type="PRINTS" id="PR00069">
    <property type="entry name" value="ALDKETRDTASE"/>
</dbReference>
<evidence type="ECO:0000313" key="3">
    <source>
        <dbReference type="Proteomes" id="UP000291189"/>
    </source>
</evidence>
<dbReference type="OrthoDB" id="3664926at2"/>
<evidence type="ECO:0000259" key="1">
    <source>
        <dbReference type="Pfam" id="PF00248"/>
    </source>
</evidence>
<evidence type="ECO:0000313" key="2">
    <source>
        <dbReference type="EMBL" id="RYU12382.1"/>
    </source>
</evidence>
<dbReference type="Gene3D" id="3.20.20.100">
    <property type="entry name" value="NADP-dependent oxidoreductase domain"/>
    <property type="match status" value="1"/>
</dbReference>
<dbReference type="EMBL" id="SDPU01000021">
    <property type="protein sequence ID" value="RYU12382.1"/>
    <property type="molecule type" value="Genomic_DNA"/>
</dbReference>
<dbReference type="CDD" id="cd19088">
    <property type="entry name" value="AKR_AKR13B1"/>
    <property type="match status" value="1"/>
</dbReference>